<feature type="compositionally biased region" description="Polar residues" evidence="1">
    <location>
        <begin position="95"/>
        <end position="105"/>
    </location>
</feature>
<accession>A0ABD0VZ64</accession>
<reference evidence="3 4" key="1">
    <citation type="submission" date="2024-06" db="EMBL/GenBank/DDBJ databases">
        <authorList>
            <person name="Pan Q."/>
            <person name="Wen M."/>
            <person name="Jouanno E."/>
            <person name="Zahm M."/>
            <person name="Klopp C."/>
            <person name="Cabau C."/>
            <person name="Louis A."/>
            <person name="Berthelot C."/>
            <person name="Parey E."/>
            <person name="Roest Crollius H."/>
            <person name="Montfort J."/>
            <person name="Robinson-Rechavi M."/>
            <person name="Bouchez O."/>
            <person name="Lampietro C."/>
            <person name="Lopez Roques C."/>
            <person name="Donnadieu C."/>
            <person name="Postlethwait J."/>
            <person name="Bobe J."/>
            <person name="Verreycken H."/>
            <person name="Guiguen Y."/>
        </authorList>
    </citation>
    <scope>NUCLEOTIDE SEQUENCE [LARGE SCALE GENOMIC DNA]</scope>
    <source>
        <strain evidence="3">Up_M1</strain>
        <tissue evidence="3">Testis</tissue>
    </source>
</reference>
<name>A0ABD0VZ64_UMBPY</name>
<dbReference type="Proteomes" id="UP001557470">
    <property type="component" value="Unassembled WGS sequence"/>
</dbReference>
<proteinExistence type="predicted"/>
<dbReference type="Gene3D" id="1.10.10.2590">
    <property type="entry name" value="BEN domain"/>
    <property type="match status" value="1"/>
</dbReference>
<keyword evidence="4" id="KW-1185">Reference proteome</keyword>
<feature type="domain" description="BEN" evidence="2">
    <location>
        <begin position="193"/>
        <end position="294"/>
    </location>
</feature>
<dbReference type="EMBL" id="JAGEUA010000392">
    <property type="protein sequence ID" value="KAL0961563.1"/>
    <property type="molecule type" value="Genomic_DNA"/>
</dbReference>
<evidence type="ECO:0000256" key="1">
    <source>
        <dbReference type="SAM" id="MobiDB-lite"/>
    </source>
</evidence>
<evidence type="ECO:0000259" key="2">
    <source>
        <dbReference type="PROSITE" id="PS51457"/>
    </source>
</evidence>
<organism evidence="3 4">
    <name type="scientific">Umbra pygmaea</name>
    <name type="common">Eastern mudminnow</name>
    <dbReference type="NCBI Taxonomy" id="75934"/>
    <lineage>
        <taxon>Eukaryota</taxon>
        <taxon>Metazoa</taxon>
        <taxon>Chordata</taxon>
        <taxon>Craniata</taxon>
        <taxon>Vertebrata</taxon>
        <taxon>Euteleostomi</taxon>
        <taxon>Actinopterygii</taxon>
        <taxon>Neopterygii</taxon>
        <taxon>Teleostei</taxon>
        <taxon>Protacanthopterygii</taxon>
        <taxon>Esociformes</taxon>
        <taxon>Umbridae</taxon>
        <taxon>Umbra</taxon>
    </lineage>
</organism>
<comment type="caution">
    <text evidence="3">The sequence shown here is derived from an EMBL/GenBank/DDBJ whole genome shotgun (WGS) entry which is preliminary data.</text>
</comment>
<dbReference type="PROSITE" id="PS51457">
    <property type="entry name" value="BEN"/>
    <property type="match status" value="1"/>
</dbReference>
<gene>
    <name evidence="3" type="ORF">UPYG_G00355280</name>
</gene>
<dbReference type="InterPro" id="IPR018379">
    <property type="entry name" value="BEN_domain"/>
</dbReference>
<evidence type="ECO:0000313" key="3">
    <source>
        <dbReference type="EMBL" id="KAL0961563.1"/>
    </source>
</evidence>
<sequence length="296" mass="33425">MCLQPVFMSHLPCASTSQQQFYTPTSVAHLSPEVFMPHNPPPVYLNMDQQKDNQQLRNVSPRESFLGTLLSSTPKAPFENMEESSPFSNRREQSPQEMSSSSANQIIDPGSPLSEYREPIENTVTPWQPCDSCKEEVRKLMEENKRMEAILLSISLDQVKAVRGLCDGVEQYFKAASTETPASRMGQQELFPGCSLYISSFRLAAVHQAAQKDCLRLFHLLFEVFFTDEECANSVVFGRHGKCPEGKNKLDQAKVNAILTYVMRFAGVEGWKAVELAKLKKALINKCRHRAEKFSH</sequence>
<dbReference type="AlphaFoldDB" id="A0ABD0VZ64"/>
<dbReference type="Pfam" id="PF10523">
    <property type="entry name" value="BEN"/>
    <property type="match status" value="1"/>
</dbReference>
<feature type="region of interest" description="Disordered" evidence="1">
    <location>
        <begin position="69"/>
        <end position="115"/>
    </location>
</feature>
<evidence type="ECO:0000313" key="4">
    <source>
        <dbReference type="Proteomes" id="UP001557470"/>
    </source>
</evidence>
<protein>
    <recommendedName>
        <fullName evidence="2">BEN domain-containing protein</fullName>
    </recommendedName>
</protein>